<protein>
    <submittedName>
        <fullName evidence="1">Uncharacterized protein</fullName>
    </submittedName>
</protein>
<dbReference type="EMBL" id="VUJX02000019">
    <property type="protein sequence ID" value="KAL0929285.1"/>
    <property type="molecule type" value="Genomic_DNA"/>
</dbReference>
<gene>
    <name evidence="1" type="ORF">CTRU02_215738</name>
</gene>
<accession>A0ACC3YBS1</accession>
<name>A0ACC3YBS1_COLTU</name>
<evidence type="ECO:0000313" key="2">
    <source>
        <dbReference type="Proteomes" id="UP000805649"/>
    </source>
</evidence>
<proteinExistence type="predicted"/>
<evidence type="ECO:0000313" key="1">
    <source>
        <dbReference type="EMBL" id="KAL0929285.1"/>
    </source>
</evidence>
<comment type="caution">
    <text evidence="1">The sequence shown here is derived from an EMBL/GenBank/DDBJ whole genome shotgun (WGS) entry which is preliminary data.</text>
</comment>
<reference evidence="1 2" key="1">
    <citation type="journal article" date="2020" name="Phytopathology">
        <title>Genome Sequence Resources of Colletotrichum truncatum, C. plurivorum, C. musicola, and C. sojae: Four Species Pathogenic to Soybean (Glycine max).</title>
        <authorList>
            <person name="Rogerio F."/>
            <person name="Boufleur T.R."/>
            <person name="Ciampi-Guillardi M."/>
            <person name="Sukno S.A."/>
            <person name="Thon M.R."/>
            <person name="Massola Junior N.S."/>
            <person name="Baroncelli R."/>
        </authorList>
    </citation>
    <scope>NUCLEOTIDE SEQUENCE [LARGE SCALE GENOMIC DNA]</scope>
    <source>
        <strain evidence="1 2">CMES1059</strain>
    </source>
</reference>
<organism evidence="1 2">
    <name type="scientific">Colletotrichum truncatum</name>
    <name type="common">Anthracnose fungus</name>
    <name type="synonym">Colletotrichum capsici</name>
    <dbReference type="NCBI Taxonomy" id="5467"/>
    <lineage>
        <taxon>Eukaryota</taxon>
        <taxon>Fungi</taxon>
        <taxon>Dikarya</taxon>
        <taxon>Ascomycota</taxon>
        <taxon>Pezizomycotina</taxon>
        <taxon>Sordariomycetes</taxon>
        <taxon>Hypocreomycetidae</taxon>
        <taxon>Glomerellales</taxon>
        <taxon>Glomerellaceae</taxon>
        <taxon>Colletotrichum</taxon>
        <taxon>Colletotrichum truncatum species complex</taxon>
    </lineage>
</organism>
<dbReference type="Proteomes" id="UP000805649">
    <property type="component" value="Unassembled WGS sequence"/>
</dbReference>
<keyword evidence="2" id="KW-1185">Reference proteome</keyword>
<sequence>MQASLLAVGTDDREAPDNKRDHVQAYDRAYETSDFPHNSTNRTEMPSSLKEILETIYTLTPSTFSNNFTSPSQIANAHSRVISLHYPEALELIHGTLRSNSVESSRLKVEYYPDEGYVRFKMPESVVHTTLHRKFN</sequence>